<name>A0A133ZR94_9BACL</name>
<comment type="caution">
    <text evidence="3">The sequence shown here is derived from an EMBL/GenBank/DDBJ whole genome shotgun (WGS) entry which is preliminary data.</text>
</comment>
<reference evidence="4" key="1">
    <citation type="submission" date="2016-01" db="EMBL/GenBank/DDBJ databases">
        <authorList>
            <person name="Mitreva M."/>
            <person name="Pepin K.H."/>
            <person name="Mihindukulasuriya K.A."/>
            <person name="Fulton R."/>
            <person name="Fronick C."/>
            <person name="O'Laughlin M."/>
            <person name="Miner T."/>
            <person name="Herter B."/>
            <person name="Rosa B.A."/>
            <person name="Cordes M."/>
            <person name="Tomlinson C."/>
            <person name="Wollam A."/>
            <person name="Palsikar V.B."/>
            <person name="Mardis E.R."/>
            <person name="Wilson R.K."/>
        </authorList>
    </citation>
    <scope>NUCLEOTIDE SEQUENCE [LARGE SCALE GENOMIC DNA]</scope>
    <source>
        <strain evidence="4">DNF01167</strain>
    </source>
</reference>
<dbReference type="PROSITE" id="PS50126">
    <property type="entry name" value="S1"/>
    <property type="match status" value="1"/>
</dbReference>
<dbReference type="Pfam" id="PF00575">
    <property type="entry name" value="S1"/>
    <property type="match status" value="1"/>
</dbReference>
<evidence type="ECO:0000313" key="4">
    <source>
        <dbReference type="Proteomes" id="UP000070355"/>
    </source>
</evidence>
<dbReference type="Proteomes" id="UP000070355">
    <property type="component" value="Unassembled WGS sequence"/>
</dbReference>
<feature type="compositionally biased region" description="Basic and acidic residues" evidence="1">
    <location>
        <begin position="72"/>
        <end position="87"/>
    </location>
</feature>
<feature type="region of interest" description="Disordered" evidence="1">
    <location>
        <begin position="148"/>
        <end position="171"/>
    </location>
</feature>
<dbReference type="InterPro" id="IPR012340">
    <property type="entry name" value="NA-bd_OB-fold"/>
</dbReference>
<evidence type="ECO:0000256" key="1">
    <source>
        <dbReference type="SAM" id="MobiDB-lite"/>
    </source>
</evidence>
<organism evidence="3 4">
    <name type="scientific">Gemella haemolysans</name>
    <dbReference type="NCBI Taxonomy" id="1379"/>
    <lineage>
        <taxon>Bacteria</taxon>
        <taxon>Bacillati</taxon>
        <taxon>Bacillota</taxon>
        <taxon>Bacilli</taxon>
        <taxon>Bacillales</taxon>
        <taxon>Gemellaceae</taxon>
        <taxon>Gemella</taxon>
    </lineage>
</organism>
<sequence>MSKVAGKVTKVESKGLYIKLENGKDAFLPKENMFIGKKKKLEEIFSVGFIIKAEEKSTKDSLVILTQKELKQAEAEKKRVEKNSKEKQNKKKNKPKSPIKKEAKEQPEVQKKQEVQEENQEPKQETKTLKDLKKLQFIGNMKISVGKGKKSNITELSEEKEEKKEIPPAPEGLLEDIIATTKQAEVKFEKIKKELQERGYLDGH</sequence>
<gene>
    <name evidence="3" type="ORF">HMPREF3186_01512</name>
</gene>
<dbReference type="GO" id="GO:0003676">
    <property type="term" value="F:nucleic acid binding"/>
    <property type="evidence" value="ECO:0007669"/>
    <property type="project" value="InterPro"/>
</dbReference>
<dbReference type="Gene3D" id="2.40.50.140">
    <property type="entry name" value="Nucleic acid-binding proteins"/>
    <property type="match status" value="1"/>
</dbReference>
<dbReference type="EMBL" id="LSDC01000108">
    <property type="protein sequence ID" value="KXB57940.1"/>
    <property type="molecule type" value="Genomic_DNA"/>
</dbReference>
<protein>
    <recommendedName>
        <fullName evidence="2">S1 motif domain-containing protein</fullName>
    </recommendedName>
</protein>
<dbReference type="AlphaFoldDB" id="A0A133ZR94"/>
<dbReference type="SUPFAM" id="SSF50249">
    <property type="entry name" value="Nucleic acid-binding proteins"/>
    <property type="match status" value="1"/>
</dbReference>
<dbReference type="InterPro" id="IPR003029">
    <property type="entry name" value="S1_domain"/>
</dbReference>
<accession>A0A133ZR94</accession>
<dbReference type="RefSeq" id="WP_060914588.1">
    <property type="nucleotide sequence ID" value="NZ_KQ959985.1"/>
</dbReference>
<feature type="compositionally biased region" description="Basic residues" evidence="1">
    <location>
        <begin position="88"/>
        <end position="98"/>
    </location>
</feature>
<evidence type="ECO:0000259" key="2">
    <source>
        <dbReference type="PROSITE" id="PS50126"/>
    </source>
</evidence>
<dbReference type="STRING" id="1379.HMPREF3186_01512"/>
<feature type="region of interest" description="Disordered" evidence="1">
    <location>
        <begin position="72"/>
        <end position="131"/>
    </location>
</feature>
<feature type="domain" description="S1 motif" evidence="2">
    <location>
        <begin position="1"/>
        <end position="68"/>
    </location>
</feature>
<feature type="compositionally biased region" description="Basic and acidic residues" evidence="1">
    <location>
        <begin position="99"/>
        <end position="131"/>
    </location>
</feature>
<proteinExistence type="predicted"/>
<dbReference type="OrthoDB" id="2989989at2"/>
<evidence type="ECO:0000313" key="3">
    <source>
        <dbReference type="EMBL" id="KXB57940.1"/>
    </source>
</evidence>
<dbReference type="PATRIC" id="fig|1379.3.peg.1501"/>